<feature type="region of interest" description="Disordered" evidence="10">
    <location>
        <begin position="155"/>
        <end position="179"/>
    </location>
</feature>
<dbReference type="FunFam" id="1.25.40.10:FF:000795">
    <property type="entry name" value="Tetratricopeptide repeat protein 25"/>
    <property type="match status" value="1"/>
</dbReference>
<keyword evidence="3" id="KW-0677">Repeat</keyword>
<evidence type="ECO:0000313" key="11">
    <source>
        <dbReference type="Ensembl" id="ENSLBEP00000005703.1"/>
    </source>
</evidence>
<dbReference type="PANTHER" id="PTHR23040">
    <property type="match status" value="1"/>
</dbReference>
<reference evidence="11" key="1">
    <citation type="submission" date="2025-08" db="UniProtKB">
        <authorList>
            <consortium name="Ensembl"/>
        </authorList>
    </citation>
    <scope>IDENTIFICATION</scope>
</reference>
<dbReference type="SUPFAM" id="SSF48452">
    <property type="entry name" value="TPR-like"/>
    <property type="match status" value="2"/>
</dbReference>
<name>A0A3Q3EEC1_9LABR</name>
<accession>A0A3Q3EEC1</accession>
<keyword evidence="12" id="KW-1185">Reference proteome</keyword>
<dbReference type="FunCoup" id="A0A3Q3EEC1">
    <property type="interactions" value="292"/>
</dbReference>
<evidence type="ECO:0000256" key="1">
    <source>
        <dbReference type="ARBA" id="ARBA00004430"/>
    </source>
</evidence>
<evidence type="ECO:0000256" key="4">
    <source>
        <dbReference type="ARBA" id="ARBA00022803"/>
    </source>
</evidence>
<keyword evidence="2" id="KW-0963">Cytoplasm</keyword>
<evidence type="ECO:0000256" key="2">
    <source>
        <dbReference type="ARBA" id="ARBA00022490"/>
    </source>
</evidence>
<evidence type="ECO:0000256" key="3">
    <source>
        <dbReference type="ARBA" id="ARBA00022737"/>
    </source>
</evidence>
<sequence length="485" mass="54381">MSDTDAVHGGQKQKDVFSTLLAVGDCLFLKGVYNKAIESYTTALSIRPDDKTCFVGRAKCFMKMGQFENALKDAEASLKEDKTYFKGLYQKAEALYYMGKFEFALVFYHRGQKLRPLMQEFKLGIQKAEGAIENSVGSPSSVKLEIKGGLTLLPEEEKREQPITATQHPTTKQQNQKKCEKTTKQLLGEFYSDKKFLENLLHNEDLAKGKTKGGERLQDVIQSCLSSIDTCTKFLSQKKPISAPKGQCKQKCSKPHRSPPCEPALFLLKSLDEIDTALTSGNAEGSLRKAEEVMKALQGWSERDVPNKKEVLGSLHSCVGNALMDLGDLDKALEHHQKDLELASQCKLTQAMSRALDNIGQVYAQTGQYTQAIECWEKKVPLVSDVLEKTWLFHNIGWCYLELKQHQEARDCGIRSVAAAEEIADVKWQINANVLVAQSELKLENFESCISYFERALSKARLQDDHCAVNAIQKALDEAKQHLQQ</sequence>
<evidence type="ECO:0000256" key="10">
    <source>
        <dbReference type="SAM" id="MobiDB-lite"/>
    </source>
</evidence>
<dbReference type="InterPro" id="IPR019734">
    <property type="entry name" value="TPR_rpt"/>
</dbReference>
<proteinExistence type="predicted"/>
<comment type="subcellular location">
    <subcellularLocation>
        <location evidence="1">Cytoplasm</location>
        <location evidence="1">Cytoskeleton</location>
        <location evidence="1">Cilium axoneme</location>
    </subcellularLocation>
</comment>
<keyword evidence="4 9" id="KW-0802">TPR repeat</keyword>
<dbReference type="PROSITE" id="PS50005">
    <property type="entry name" value="TPR"/>
    <property type="match status" value="2"/>
</dbReference>
<evidence type="ECO:0000256" key="7">
    <source>
        <dbReference type="ARBA" id="ARBA00034139"/>
    </source>
</evidence>
<dbReference type="Proteomes" id="UP000261660">
    <property type="component" value="Unplaced"/>
</dbReference>
<dbReference type="InterPro" id="IPR011990">
    <property type="entry name" value="TPR-like_helical_dom_sf"/>
</dbReference>
<feature type="repeat" description="TPR" evidence="9">
    <location>
        <begin position="17"/>
        <end position="50"/>
    </location>
</feature>
<dbReference type="AlphaFoldDB" id="A0A3Q3EEC1"/>
<dbReference type="PANTHER" id="PTHR23040:SF1">
    <property type="entry name" value="OUTER DYNEIN ARM-DOCKING COMPLEX SUBUNIT 4"/>
    <property type="match status" value="1"/>
</dbReference>
<evidence type="ECO:0000256" key="6">
    <source>
        <dbReference type="ARBA" id="ARBA00023273"/>
    </source>
</evidence>
<evidence type="ECO:0000256" key="5">
    <source>
        <dbReference type="ARBA" id="ARBA00023212"/>
    </source>
</evidence>
<dbReference type="GO" id="GO:0060271">
    <property type="term" value="P:cilium assembly"/>
    <property type="evidence" value="ECO:0007669"/>
    <property type="project" value="Ensembl"/>
</dbReference>
<keyword evidence="5" id="KW-0206">Cytoskeleton</keyword>
<dbReference type="Pfam" id="PF13424">
    <property type="entry name" value="TPR_12"/>
    <property type="match status" value="1"/>
</dbReference>
<evidence type="ECO:0000256" key="8">
    <source>
        <dbReference type="ARBA" id="ARBA00034143"/>
    </source>
</evidence>
<dbReference type="InParanoid" id="A0A3Q3EEC1"/>
<feature type="repeat" description="TPR" evidence="9">
    <location>
        <begin position="353"/>
        <end position="386"/>
    </location>
</feature>
<dbReference type="InterPro" id="IPR040111">
    <property type="entry name" value="ODAD4"/>
</dbReference>
<evidence type="ECO:0000256" key="9">
    <source>
        <dbReference type="PROSITE-ProRule" id="PRU00339"/>
    </source>
</evidence>
<dbReference type="SMART" id="SM00028">
    <property type="entry name" value="TPR"/>
    <property type="match status" value="7"/>
</dbReference>
<dbReference type="Pfam" id="PF13181">
    <property type="entry name" value="TPR_8"/>
    <property type="match status" value="1"/>
</dbReference>
<dbReference type="Gene3D" id="1.25.40.10">
    <property type="entry name" value="Tetratricopeptide repeat domain"/>
    <property type="match status" value="2"/>
</dbReference>
<dbReference type="STRING" id="56723.ENSLBEP00000005703"/>
<dbReference type="GO" id="GO:0032474">
    <property type="term" value="P:otolith morphogenesis"/>
    <property type="evidence" value="ECO:0007669"/>
    <property type="project" value="Ensembl"/>
</dbReference>
<dbReference type="Ensembl" id="ENSLBET00000005996.1">
    <property type="protein sequence ID" value="ENSLBEP00000005703.1"/>
    <property type="gene ID" value="ENSLBEG00000004395.1"/>
</dbReference>
<reference evidence="11" key="2">
    <citation type="submission" date="2025-09" db="UniProtKB">
        <authorList>
            <consortium name="Ensembl"/>
        </authorList>
    </citation>
    <scope>IDENTIFICATION</scope>
</reference>
<dbReference type="OrthoDB" id="10268002at2759"/>
<keyword evidence="6" id="KW-0966">Cell projection</keyword>
<dbReference type="GO" id="GO:0061371">
    <property type="term" value="P:determination of heart left/right asymmetry"/>
    <property type="evidence" value="ECO:0007669"/>
    <property type="project" value="Ensembl"/>
</dbReference>
<evidence type="ECO:0000313" key="12">
    <source>
        <dbReference type="Proteomes" id="UP000261660"/>
    </source>
</evidence>
<protein>
    <recommendedName>
        <fullName evidence="7">Outer dynein arm-docking complex subunit 4</fullName>
    </recommendedName>
    <alternativeName>
        <fullName evidence="8">Tetratricopeptide repeat protein 25</fullName>
    </alternativeName>
</protein>
<feature type="compositionally biased region" description="Polar residues" evidence="10">
    <location>
        <begin position="163"/>
        <end position="176"/>
    </location>
</feature>
<dbReference type="GeneTree" id="ENSGT00390000007911"/>
<dbReference type="GO" id="GO:0005930">
    <property type="term" value="C:axoneme"/>
    <property type="evidence" value="ECO:0007669"/>
    <property type="project" value="UniProtKB-SubCell"/>
</dbReference>
<organism evidence="11 12">
    <name type="scientific">Labrus bergylta</name>
    <name type="common">ballan wrasse</name>
    <dbReference type="NCBI Taxonomy" id="56723"/>
    <lineage>
        <taxon>Eukaryota</taxon>
        <taxon>Metazoa</taxon>
        <taxon>Chordata</taxon>
        <taxon>Craniata</taxon>
        <taxon>Vertebrata</taxon>
        <taxon>Euteleostomi</taxon>
        <taxon>Actinopterygii</taxon>
        <taxon>Neopterygii</taxon>
        <taxon>Teleostei</taxon>
        <taxon>Neoteleostei</taxon>
        <taxon>Acanthomorphata</taxon>
        <taxon>Eupercaria</taxon>
        <taxon>Labriformes</taxon>
        <taxon>Labridae</taxon>
        <taxon>Labrus</taxon>
    </lineage>
</organism>